<feature type="compositionally biased region" description="Low complexity" evidence="1">
    <location>
        <begin position="287"/>
        <end position="301"/>
    </location>
</feature>
<evidence type="ECO:0000313" key="4">
    <source>
        <dbReference type="EMBL" id="KAB2592267.1"/>
    </source>
</evidence>
<dbReference type="InterPro" id="IPR006311">
    <property type="entry name" value="TAT_signal"/>
</dbReference>
<feature type="signal peptide" evidence="2">
    <location>
        <begin position="1"/>
        <end position="33"/>
    </location>
</feature>
<reference evidence="4 5" key="1">
    <citation type="submission" date="2019-09" db="EMBL/GenBank/DDBJ databases">
        <authorList>
            <person name="Liu P."/>
        </authorList>
    </citation>
    <scope>NUCLEOTIDE SEQUENCE [LARGE SCALE GENOMIC DNA]</scope>
    <source>
        <strain evidence="4 5">TRM68085</strain>
    </source>
</reference>
<feature type="compositionally biased region" description="Low complexity" evidence="1">
    <location>
        <begin position="369"/>
        <end position="381"/>
    </location>
</feature>
<dbReference type="PROSITE" id="PS51318">
    <property type="entry name" value="TAT"/>
    <property type="match status" value="1"/>
</dbReference>
<organism evidence="4 5">
    <name type="scientific">Streptomyces arboris</name>
    <dbReference type="NCBI Taxonomy" id="2600619"/>
    <lineage>
        <taxon>Bacteria</taxon>
        <taxon>Bacillati</taxon>
        <taxon>Actinomycetota</taxon>
        <taxon>Actinomycetes</taxon>
        <taxon>Kitasatosporales</taxon>
        <taxon>Streptomycetaceae</taxon>
        <taxon>Streptomyces</taxon>
    </lineage>
</organism>
<sequence>MAAHIRRRLRKGATTTAVAAAAVAALAASQAPAAPLADGSTGGDQQAAGGESGGSEDGAATGNSPYYTDLPPLVTPDRPGSSSNLPAATGSAEAGIPASVLAAYKQAERTVATTDPACRLPWQLLAAIGKVESGQARGGQVDANGTTPTPILGPALNGQGFALIKDTDGGAYDGDAVHDRAVGPMQFIPSTWATWGQDANGDGRKDPNNIYDAALAAGRYLCAGGRNLAVAADLDRAVLSYNQSTEYLRTVRSWFAYYQRGTHEVPDGSGVLPTAPSTPSPSPTPRPGGTTSPTPGGTTSPKPSPSPSKPGGTKPSPSPSKPGGTKPSPSPSKPGDGTTSPTPTPPPRPTPPPKPTPPPADTLGSLENAGTGPLTATAGGTFDERVSVRARNALGAPMAQLPVTFTVTGTTGALFEGGKKTVTVITKADGTATAPALKAGEKTGDFTVTATAGTTRPRTLTYEASVTARQADKLVRTGDKALVAAPGEKFADAVTVKATHKGAAAAGVAVTATMVKDSFGLIDNDKGPYFKDADGKPLRTLTLTTGADGLLQLPEIFADESPGTYKLRLTTEGGGSVVIELTVQAPEETAPEETETPEA</sequence>
<dbReference type="AlphaFoldDB" id="A0A5N5EN92"/>
<feature type="chain" id="PRO_5024938727" evidence="2">
    <location>
        <begin position="34"/>
        <end position="599"/>
    </location>
</feature>
<dbReference type="EMBL" id="VYUA01000008">
    <property type="protein sequence ID" value="KAB2592267.1"/>
    <property type="molecule type" value="Genomic_DNA"/>
</dbReference>
<feature type="compositionally biased region" description="Low complexity" evidence="1">
    <location>
        <begin position="34"/>
        <end position="49"/>
    </location>
</feature>
<dbReference type="Gene3D" id="2.60.40.10">
    <property type="entry name" value="Immunoglobulins"/>
    <property type="match status" value="1"/>
</dbReference>
<dbReference type="SUPFAM" id="SSF53955">
    <property type="entry name" value="Lysozyme-like"/>
    <property type="match status" value="1"/>
</dbReference>
<evidence type="ECO:0000256" key="1">
    <source>
        <dbReference type="SAM" id="MobiDB-lite"/>
    </source>
</evidence>
<dbReference type="GO" id="GO:0005975">
    <property type="term" value="P:carbohydrate metabolic process"/>
    <property type="evidence" value="ECO:0007669"/>
    <property type="project" value="UniProtKB-ARBA"/>
</dbReference>
<dbReference type="GO" id="GO:0008933">
    <property type="term" value="F:peptidoglycan lytic transglycosylase activity"/>
    <property type="evidence" value="ECO:0007669"/>
    <property type="project" value="TreeGrafter"/>
</dbReference>
<feature type="compositionally biased region" description="Low complexity" evidence="1">
    <location>
        <begin position="309"/>
        <end position="341"/>
    </location>
</feature>
<dbReference type="Proteomes" id="UP000326907">
    <property type="component" value="Unassembled WGS sequence"/>
</dbReference>
<feature type="region of interest" description="Disordered" evidence="1">
    <location>
        <begin position="34"/>
        <end position="91"/>
    </location>
</feature>
<evidence type="ECO:0000259" key="3">
    <source>
        <dbReference type="Pfam" id="PF13406"/>
    </source>
</evidence>
<dbReference type="Gene3D" id="1.10.530.10">
    <property type="match status" value="1"/>
</dbReference>
<feature type="compositionally biased region" description="Pro residues" evidence="1">
    <location>
        <begin position="342"/>
        <end position="360"/>
    </location>
</feature>
<evidence type="ECO:0000256" key="2">
    <source>
        <dbReference type="SAM" id="SignalP"/>
    </source>
</evidence>
<name>A0A5N5EN92_9ACTN</name>
<dbReference type="PANTHER" id="PTHR30163">
    <property type="entry name" value="MEMBRANE-BOUND LYTIC MUREIN TRANSGLYCOSYLASE B"/>
    <property type="match status" value="1"/>
</dbReference>
<dbReference type="RefSeq" id="WP_151510243.1">
    <property type="nucleotide sequence ID" value="NZ_VYUA01000008.1"/>
</dbReference>
<dbReference type="GO" id="GO:0009253">
    <property type="term" value="P:peptidoglycan catabolic process"/>
    <property type="evidence" value="ECO:0007669"/>
    <property type="project" value="TreeGrafter"/>
</dbReference>
<accession>A0A5N5EN92</accession>
<dbReference type="InterPro" id="IPR008964">
    <property type="entry name" value="Invasin/intimin_cell_adhesion"/>
</dbReference>
<gene>
    <name evidence="4" type="ORF">F5983_11525</name>
</gene>
<proteinExistence type="predicted"/>
<dbReference type="CDD" id="cd13399">
    <property type="entry name" value="Slt35-like"/>
    <property type="match status" value="1"/>
</dbReference>
<keyword evidence="2" id="KW-0732">Signal</keyword>
<dbReference type="InterPro" id="IPR023346">
    <property type="entry name" value="Lysozyme-like_dom_sf"/>
</dbReference>
<comment type="caution">
    <text evidence="4">The sequence shown here is derived from an EMBL/GenBank/DDBJ whole genome shotgun (WGS) entry which is preliminary data.</text>
</comment>
<dbReference type="InterPro" id="IPR043426">
    <property type="entry name" value="MltB-like"/>
</dbReference>
<dbReference type="InterPro" id="IPR013783">
    <property type="entry name" value="Ig-like_fold"/>
</dbReference>
<dbReference type="PANTHER" id="PTHR30163:SF8">
    <property type="entry name" value="LYTIC MUREIN TRANSGLYCOSYLASE"/>
    <property type="match status" value="1"/>
</dbReference>
<dbReference type="Pfam" id="PF13406">
    <property type="entry name" value="SLT_2"/>
    <property type="match status" value="1"/>
</dbReference>
<feature type="domain" description="Transglycosylase SLT" evidence="3">
    <location>
        <begin position="181"/>
        <end position="224"/>
    </location>
</feature>
<feature type="compositionally biased region" description="Pro residues" evidence="1">
    <location>
        <begin position="276"/>
        <end position="286"/>
    </location>
</feature>
<feature type="region of interest" description="Disordered" evidence="1">
    <location>
        <begin position="263"/>
        <end position="383"/>
    </location>
</feature>
<evidence type="ECO:0000313" key="5">
    <source>
        <dbReference type="Proteomes" id="UP000326907"/>
    </source>
</evidence>
<dbReference type="InterPro" id="IPR031304">
    <property type="entry name" value="SLT_2"/>
</dbReference>
<protein>
    <submittedName>
        <fullName evidence="4">Lytic transglycosylase domain-containing protein</fullName>
    </submittedName>
</protein>
<dbReference type="SUPFAM" id="SSF49373">
    <property type="entry name" value="Invasin/intimin cell-adhesion fragments"/>
    <property type="match status" value="1"/>
</dbReference>
<keyword evidence="5" id="KW-1185">Reference proteome</keyword>